<name>A0A211ZKV1_9PROT</name>
<reference evidence="2" key="1">
    <citation type="submission" date="2017-05" db="EMBL/GenBank/DDBJ databases">
        <authorList>
            <person name="Macchi M."/>
            <person name="Festa S."/>
            <person name="Coppotelli B.M."/>
            <person name="Morelli I.S."/>
        </authorList>
    </citation>
    <scope>NUCLEOTIDE SEQUENCE [LARGE SCALE GENOMIC DNA]</scope>
    <source>
        <strain evidence="2">I</strain>
    </source>
</reference>
<evidence type="ECO:0000313" key="2">
    <source>
        <dbReference type="Proteomes" id="UP000196655"/>
    </source>
</evidence>
<dbReference type="EMBL" id="NHON01000030">
    <property type="protein sequence ID" value="OWJ65901.1"/>
    <property type="molecule type" value="Genomic_DNA"/>
</dbReference>
<keyword evidence="2" id="KW-1185">Reference proteome</keyword>
<evidence type="ECO:0000313" key="1">
    <source>
        <dbReference type="EMBL" id="OWJ65901.1"/>
    </source>
</evidence>
<protein>
    <submittedName>
        <fullName evidence="1">Uncharacterized protein</fullName>
    </submittedName>
</protein>
<accession>A0A211ZKV1</accession>
<sequence>MPSLSAETPRLTLQQIDAYALIPRPKRMGRGPSFDYGTGPDQNRYFSRAQTMGNVAGLMLQGMETLNEKGLSHALKVWLRNNEPAIIANLQAQGAKAFIVCMTYWTWIEGGTATRAYEYNGAYILGYAASASPDDIGKVLTPEMVYGPKASPIRSGATFADTYLIGQAAAL</sequence>
<dbReference type="OrthoDB" id="8378923at2"/>
<proteinExistence type="predicted"/>
<comment type="caution">
    <text evidence="1">The sequence shown here is derived from an EMBL/GenBank/DDBJ whole genome shotgun (WGS) entry which is preliminary data.</text>
</comment>
<dbReference type="Proteomes" id="UP000196655">
    <property type="component" value="Unassembled WGS sequence"/>
</dbReference>
<dbReference type="AlphaFoldDB" id="A0A211ZKV1"/>
<organism evidence="1 2">
    <name type="scientific">Inquilinus limosus</name>
    <dbReference type="NCBI Taxonomy" id="171674"/>
    <lineage>
        <taxon>Bacteria</taxon>
        <taxon>Pseudomonadati</taxon>
        <taxon>Pseudomonadota</taxon>
        <taxon>Alphaproteobacteria</taxon>
        <taxon>Rhodospirillales</taxon>
        <taxon>Rhodospirillaceae</taxon>
        <taxon>Inquilinus</taxon>
    </lineage>
</organism>
<gene>
    <name evidence="1" type="ORF">BWR60_16880</name>
</gene>
<dbReference type="RefSeq" id="WP_088152192.1">
    <property type="nucleotide sequence ID" value="NZ_NHON01000030.1"/>
</dbReference>